<proteinExistence type="predicted"/>
<name>A0A0B0N3U6_GOSAR</name>
<evidence type="ECO:0000256" key="1">
    <source>
        <dbReference type="SAM" id="Phobius"/>
    </source>
</evidence>
<keyword evidence="1" id="KW-0812">Transmembrane</keyword>
<dbReference type="Proteomes" id="UP000032142">
    <property type="component" value="Unassembled WGS sequence"/>
</dbReference>
<sequence>MYLYISVAYQLTLLSLQCHLGTFIASFIIILVEHSEYYKCHINIRSQSYLISCNTHHGATYELAHTSYQSRCNYTSCSQKLSGIRPLKDYLSIGRTHKTIVQNSITCIASIMNSDHSTSLDTTYITNPNHSTSSDFLIPSDMSLVS</sequence>
<protein>
    <submittedName>
        <fullName evidence="2">Non-structural polyprotein 1AB</fullName>
    </submittedName>
</protein>
<keyword evidence="1" id="KW-1133">Transmembrane helix</keyword>
<accession>A0A0B0N3U6</accession>
<comment type="caution">
    <text evidence="2">The sequence shown here is derived from an EMBL/GenBank/DDBJ whole genome shotgun (WGS) entry which is preliminary data.</text>
</comment>
<gene>
    <name evidence="2" type="ORF">F383_33663</name>
</gene>
<organism evidence="2 3">
    <name type="scientific">Gossypium arboreum</name>
    <name type="common">Tree cotton</name>
    <name type="synonym">Gossypium nanking</name>
    <dbReference type="NCBI Taxonomy" id="29729"/>
    <lineage>
        <taxon>Eukaryota</taxon>
        <taxon>Viridiplantae</taxon>
        <taxon>Streptophyta</taxon>
        <taxon>Embryophyta</taxon>
        <taxon>Tracheophyta</taxon>
        <taxon>Spermatophyta</taxon>
        <taxon>Magnoliopsida</taxon>
        <taxon>eudicotyledons</taxon>
        <taxon>Gunneridae</taxon>
        <taxon>Pentapetalae</taxon>
        <taxon>rosids</taxon>
        <taxon>malvids</taxon>
        <taxon>Malvales</taxon>
        <taxon>Malvaceae</taxon>
        <taxon>Malvoideae</taxon>
        <taxon>Gossypium</taxon>
    </lineage>
</organism>
<keyword evidence="3" id="KW-1185">Reference proteome</keyword>
<dbReference type="AlphaFoldDB" id="A0A0B0N3U6"/>
<keyword evidence="1" id="KW-0472">Membrane</keyword>
<evidence type="ECO:0000313" key="3">
    <source>
        <dbReference type="Proteomes" id="UP000032142"/>
    </source>
</evidence>
<dbReference type="EMBL" id="JRRC01454139">
    <property type="protein sequence ID" value="KHG06534.1"/>
    <property type="molecule type" value="Genomic_DNA"/>
</dbReference>
<feature type="transmembrane region" description="Helical" evidence="1">
    <location>
        <begin position="12"/>
        <end position="32"/>
    </location>
</feature>
<reference evidence="3" key="1">
    <citation type="submission" date="2014-09" db="EMBL/GenBank/DDBJ databases">
        <authorList>
            <person name="Mudge J."/>
            <person name="Ramaraj T."/>
            <person name="Lindquist I.E."/>
            <person name="Bharti A.K."/>
            <person name="Sundararajan A."/>
            <person name="Cameron C.T."/>
            <person name="Woodward J.E."/>
            <person name="May G.D."/>
            <person name="Brubaker C."/>
            <person name="Broadhvest J."/>
            <person name="Wilkins T.A."/>
        </authorList>
    </citation>
    <scope>NUCLEOTIDE SEQUENCE</scope>
    <source>
        <strain evidence="3">cv. AKA8401</strain>
    </source>
</reference>
<evidence type="ECO:0000313" key="2">
    <source>
        <dbReference type="EMBL" id="KHG06534.1"/>
    </source>
</evidence>